<proteinExistence type="predicted"/>
<dbReference type="AlphaFoldDB" id="A0A344J2X6"/>
<dbReference type="SUPFAM" id="SSF144064">
    <property type="entry name" value="Heme iron utilization protein-like"/>
    <property type="match status" value="1"/>
</dbReference>
<name>A0A344J2X6_9GAMM</name>
<evidence type="ECO:0000313" key="1">
    <source>
        <dbReference type="EMBL" id="AXA83386.1"/>
    </source>
</evidence>
<gene>
    <name evidence="1" type="ORF">DCD74_00590</name>
</gene>
<dbReference type="Proteomes" id="UP000251842">
    <property type="component" value="Chromosome"/>
</dbReference>
<accession>A0A344J2X6</accession>
<dbReference type="OrthoDB" id="5957605at2"/>
<keyword evidence="2" id="KW-1185">Reference proteome</keyword>
<dbReference type="KEGG" id="lue:DCD74_00590"/>
<dbReference type="EMBL" id="CP029556">
    <property type="protein sequence ID" value="AXA83386.1"/>
    <property type="molecule type" value="Genomic_DNA"/>
</dbReference>
<protein>
    <submittedName>
        <fullName evidence="1">Hemin transport protein</fullName>
    </submittedName>
</protein>
<evidence type="ECO:0000313" key="2">
    <source>
        <dbReference type="Proteomes" id="UP000251842"/>
    </source>
</evidence>
<organism evidence="1 2">
    <name type="scientific">Solilutibacter oculi</name>
    <dbReference type="NCBI Taxonomy" id="2698682"/>
    <lineage>
        <taxon>Bacteria</taxon>
        <taxon>Pseudomonadati</taxon>
        <taxon>Pseudomonadota</taxon>
        <taxon>Gammaproteobacteria</taxon>
        <taxon>Lysobacterales</taxon>
        <taxon>Lysobacteraceae</taxon>
        <taxon>Solilutibacter</taxon>
    </lineage>
</organism>
<dbReference type="RefSeq" id="WP_112925608.1">
    <property type="nucleotide sequence ID" value="NZ_CP029556.1"/>
</dbReference>
<reference evidence="2" key="1">
    <citation type="submission" date="2018-05" db="EMBL/GenBank/DDBJ databases">
        <title>Luteimonas pekinense sp. nov., isolated from human Meibomian gland secretions, Beijing, China.</title>
        <authorList>
            <person name="Wen T."/>
            <person name="Bai H."/>
            <person name="Lv H."/>
        </authorList>
    </citation>
    <scope>NUCLEOTIDE SEQUENCE [LARGE SCALE GENOMIC DNA]</scope>
    <source>
        <strain evidence="2">83-4</strain>
    </source>
</reference>
<sequence length="170" mass="18390">MCRQTLFPRVSMTALAGDSLAGVGPLLCLYPQSWRSELAAWRGAHDVCAESCVDDDGVRESLRFLDSAGRSCMRLFLLPDSDYGAWEDLRARLPCVASERRADVCRPCIALKRCFEGWLGGGGWAASFLRVEPTRGVEGAALGWVAVSDIGRDIARRIARAEGVALPAGC</sequence>